<organism evidence="3 4">
    <name type="scientific">Romanomermis culicivorax</name>
    <name type="common">Nematode worm</name>
    <dbReference type="NCBI Taxonomy" id="13658"/>
    <lineage>
        <taxon>Eukaryota</taxon>
        <taxon>Metazoa</taxon>
        <taxon>Ecdysozoa</taxon>
        <taxon>Nematoda</taxon>
        <taxon>Enoplea</taxon>
        <taxon>Dorylaimia</taxon>
        <taxon>Mermithida</taxon>
        <taxon>Mermithoidea</taxon>
        <taxon>Mermithidae</taxon>
        <taxon>Romanomermis</taxon>
    </lineage>
</organism>
<dbReference type="SUPFAM" id="SSF57756">
    <property type="entry name" value="Retrovirus zinc finger-like domains"/>
    <property type="match status" value="2"/>
</dbReference>
<dbReference type="GO" id="GO:0003723">
    <property type="term" value="F:RNA binding"/>
    <property type="evidence" value="ECO:0007669"/>
    <property type="project" value="InterPro"/>
</dbReference>
<dbReference type="PANTHER" id="PTHR22639:SF3">
    <property type="entry name" value="ZINC FINGER CCHC DOMAIN-CONTAINING PROTEIN 3"/>
    <property type="match status" value="1"/>
</dbReference>
<dbReference type="InterPro" id="IPR001878">
    <property type="entry name" value="Znf_CCHC"/>
</dbReference>
<sequence>MDASKINKNIIKNRNKVKKTNIVNNDFHYHFWSFFGAPLLCKCLPRWLSILSDLHGDFPTRFDINRVPNKTRKVKLSEEAKALEKMVKKALEGLTTPIAKNLEDLKRPSKLPAESTCIRCNQKGHISQYCKTLPCYACGEIGRLARNCTKMYCNYCRETGHTKDNCPALQRNNFKSKFNNEDHFARNQNRIGQGSTINQTRREQGPNRTYQGVRMRLNLNHIDCDDEAFLAEIERKEPEMKEFTNTAGSESAKDVTILCHENEIS</sequence>
<evidence type="ECO:0000313" key="4">
    <source>
        <dbReference type="WBParaSite" id="nRc.2.0.1.t44478-RA"/>
    </source>
</evidence>
<keyword evidence="1" id="KW-0862">Zinc</keyword>
<dbReference type="GO" id="GO:0002218">
    <property type="term" value="P:activation of innate immune response"/>
    <property type="evidence" value="ECO:0007669"/>
    <property type="project" value="InterPro"/>
</dbReference>
<dbReference type="GO" id="GO:0003690">
    <property type="term" value="F:double-stranded DNA binding"/>
    <property type="evidence" value="ECO:0007669"/>
    <property type="project" value="InterPro"/>
</dbReference>
<protein>
    <submittedName>
        <fullName evidence="4">CCHC-type domain-containing protein</fullName>
    </submittedName>
</protein>
<dbReference type="WBParaSite" id="nRc.2.0.1.t44478-RA">
    <property type="protein sequence ID" value="nRc.2.0.1.t44478-RA"/>
    <property type="gene ID" value="nRc.2.0.1.g44478"/>
</dbReference>
<dbReference type="Gene3D" id="4.10.60.10">
    <property type="entry name" value="Zinc finger, CCHC-type"/>
    <property type="match status" value="1"/>
</dbReference>
<evidence type="ECO:0000313" key="3">
    <source>
        <dbReference type="Proteomes" id="UP000887565"/>
    </source>
</evidence>
<dbReference type="GO" id="GO:0019899">
    <property type="term" value="F:enzyme binding"/>
    <property type="evidence" value="ECO:0007669"/>
    <property type="project" value="UniProtKB-ARBA"/>
</dbReference>
<dbReference type="GO" id="GO:0008270">
    <property type="term" value="F:zinc ion binding"/>
    <property type="evidence" value="ECO:0007669"/>
    <property type="project" value="UniProtKB-KW"/>
</dbReference>
<evidence type="ECO:0000259" key="2">
    <source>
        <dbReference type="PROSITE" id="PS50158"/>
    </source>
</evidence>
<keyword evidence="3" id="KW-1185">Reference proteome</keyword>
<evidence type="ECO:0000256" key="1">
    <source>
        <dbReference type="PROSITE-ProRule" id="PRU00047"/>
    </source>
</evidence>
<reference evidence="4" key="1">
    <citation type="submission" date="2022-11" db="UniProtKB">
        <authorList>
            <consortium name="WormBaseParasite"/>
        </authorList>
    </citation>
    <scope>IDENTIFICATION</scope>
</reference>
<dbReference type="AlphaFoldDB" id="A0A915KZW3"/>
<accession>A0A915KZW3</accession>
<keyword evidence="1" id="KW-0863">Zinc-finger</keyword>
<dbReference type="SMART" id="SM00343">
    <property type="entry name" value="ZnF_C2HC"/>
    <property type="match status" value="3"/>
</dbReference>
<dbReference type="Proteomes" id="UP000887565">
    <property type="component" value="Unplaced"/>
</dbReference>
<feature type="domain" description="CCHC-type" evidence="2">
    <location>
        <begin position="135"/>
        <end position="150"/>
    </location>
</feature>
<name>A0A915KZW3_ROMCU</name>
<dbReference type="PANTHER" id="PTHR22639">
    <property type="entry name" value="GAG-RELATED PROTEIN"/>
    <property type="match status" value="1"/>
</dbReference>
<keyword evidence="1" id="KW-0479">Metal-binding</keyword>
<dbReference type="PROSITE" id="PS50158">
    <property type="entry name" value="ZF_CCHC"/>
    <property type="match status" value="1"/>
</dbReference>
<dbReference type="InterPro" id="IPR036875">
    <property type="entry name" value="Znf_CCHC_sf"/>
</dbReference>
<dbReference type="InterPro" id="IPR042509">
    <property type="entry name" value="ZCCHC3"/>
</dbReference>
<proteinExistence type="predicted"/>